<dbReference type="Pfam" id="PF01812">
    <property type="entry name" value="5-FTHF_cyc-lig"/>
    <property type="match status" value="1"/>
</dbReference>
<proteinExistence type="inferred from homology"/>
<dbReference type="GO" id="GO:0009396">
    <property type="term" value="P:folic acid-containing compound biosynthetic process"/>
    <property type="evidence" value="ECO:0007669"/>
    <property type="project" value="TreeGrafter"/>
</dbReference>
<comment type="cofactor">
    <cofactor evidence="2">
        <name>Mg(2+)</name>
        <dbReference type="ChEBI" id="CHEBI:18420"/>
    </cofactor>
</comment>
<evidence type="ECO:0000313" key="3">
    <source>
        <dbReference type="EMBL" id="ATP58314.1"/>
    </source>
</evidence>
<dbReference type="SUPFAM" id="SSF100950">
    <property type="entry name" value="NagB/RpiA/CoA transferase-like"/>
    <property type="match status" value="1"/>
</dbReference>
<keyword evidence="2" id="KW-0460">Magnesium</keyword>
<feature type="binding site" evidence="1">
    <location>
        <position position="48"/>
    </location>
    <ligand>
        <name>substrate</name>
    </ligand>
</feature>
<dbReference type="EMBL" id="CP024091">
    <property type="protein sequence ID" value="ATP58314.1"/>
    <property type="molecule type" value="Genomic_DNA"/>
</dbReference>
<reference evidence="3 4" key="1">
    <citation type="submission" date="2017-10" db="EMBL/GenBank/DDBJ databases">
        <title>Whole genome of Pedobacter ginsengisoli T01R-27 isolated from tomato rhizosphere.</title>
        <authorList>
            <person name="Weon H.-Y."/>
            <person name="Lee S.A."/>
            <person name="Sang M.K."/>
            <person name="Song J."/>
        </authorList>
    </citation>
    <scope>NUCLEOTIDE SEQUENCE [LARGE SCALE GENOMIC DNA]</scope>
    <source>
        <strain evidence="3 4">T01R-27</strain>
    </source>
</reference>
<gene>
    <name evidence="3" type="ORF">CPT03_18515</name>
</gene>
<keyword evidence="4" id="KW-1185">Reference proteome</keyword>
<dbReference type="NCBIfam" id="TIGR02727">
    <property type="entry name" value="MTHFS_bact"/>
    <property type="match status" value="1"/>
</dbReference>
<evidence type="ECO:0000256" key="1">
    <source>
        <dbReference type="PIRSR" id="PIRSR006806-1"/>
    </source>
</evidence>
<comment type="similarity">
    <text evidence="2">Belongs to the 5-formyltetrahydrofolate cyclo-ligase family.</text>
</comment>
<keyword evidence="3" id="KW-0436">Ligase</keyword>
<dbReference type="EC" id="6.3.3.2" evidence="2"/>
<evidence type="ECO:0000313" key="4">
    <source>
        <dbReference type="Proteomes" id="UP000223749"/>
    </source>
</evidence>
<keyword evidence="1 2" id="KW-0067">ATP-binding</keyword>
<dbReference type="InterPro" id="IPR037171">
    <property type="entry name" value="NagB/RpiA_transferase-like"/>
</dbReference>
<protein>
    <recommendedName>
        <fullName evidence="2">5-formyltetrahydrofolate cyclo-ligase</fullName>
        <ecNumber evidence="2">6.3.3.2</ecNumber>
    </recommendedName>
</protein>
<dbReference type="OrthoDB" id="9801938at2"/>
<dbReference type="PANTHER" id="PTHR23407:SF11">
    <property type="entry name" value="CHROMOSOME UNDETERMINED SCAFFOLD_24, WHOLE GENOME SHOTGUN SEQUENCE"/>
    <property type="match status" value="1"/>
</dbReference>
<organism evidence="3 4">
    <name type="scientific">Pedobacter ginsengisoli</name>
    <dbReference type="NCBI Taxonomy" id="363852"/>
    <lineage>
        <taxon>Bacteria</taxon>
        <taxon>Pseudomonadati</taxon>
        <taxon>Bacteroidota</taxon>
        <taxon>Sphingobacteriia</taxon>
        <taxon>Sphingobacteriales</taxon>
        <taxon>Sphingobacteriaceae</taxon>
        <taxon>Pedobacter</taxon>
    </lineage>
</organism>
<dbReference type="PIRSF" id="PIRSF006806">
    <property type="entry name" value="FTHF_cligase"/>
    <property type="match status" value="1"/>
</dbReference>
<dbReference type="AlphaFoldDB" id="A0A2D1U9X2"/>
<comment type="catalytic activity">
    <reaction evidence="2">
        <text>(6S)-5-formyl-5,6,7,8-tetrahydrofolate + ATP = (6R)-5,10-methenyltetrahydrofolate + ADP + phosphate</text>
        <dbReference type="Rhea" id="RHEA:10488"/>
        <dbReference type="ChEBI" id="CHEBI:30616"/>
        <dbReference type="ChEBI" id="CHEBI:43474"/>
        <dbReference type="ChEBI" id="CHEBI:57455"/>
        <dbReference type="ChEBI" id="CHEBI:57457"/>
        <dbReference type="ChEBI" id="CHEBI:456216"/>
        <dbReference type="EC" id="6.3.3.2"/>
    </reaction>
</comment>
<name>A0A2D1U9X2_9SPHI</name>
<dbReference type="GO" id="GO:0030272">
    <property type="term" value="F:5-formyltetrahydrofolate cyclo-ligase activity"/>
    <property type="evidence" value="ECO:0007669"/>
    <property type="project" value="UniProtKB-EC"/>
</dbReference>
<dbReference type="Gene3D" id="3.40.50.10420">
    <property type="entry name" value="NagB/RpiA/CoA transferase-like"/>
    <property type="match status" value="1"/>
</dbReference>
<dbReference type="InterPro" id="IPR002698">
    <property type="entry name" value="FTHF_cligase"/>
</dbReference>
<keyword evidence="1 2" id="KW-0547">Nucleotide-binding</keyword>
<dbReference type="PANTHER" id="PTHR23407">
    <property type="entry name" value="ATPASE INHIBITOR/5-FORMYLTETRAHYDROFOLATE CYCLO-LIGASE"/>
    <property type="match status" value="1"/>
</dbReference>
<evidence type="ECO:0000256" key="2">
    <source>
        <dbReference type="RuleBase" id="RU361279"/>
    </source>
</evidence>
<dbReference type="Proteomes" id="UP000223749">
    <property type="component" value="Chromosome"/>
</dbReference>
<dbReference type="GO" id="GO:0005524">
    <property type="term" value="F:ATP binding"/>
    <property type="evidence" value="ECO:0007669"/>
    <property type="project" value="UniProtKB-KW"/>
</dbReference>
<feature type="binding site" evidence="1">
    <location>
        <position position="55"/>
    </location>
    <ligand>
        <name>substrate</name>
    </ligand>
</feature>
<accession>A0A2D1U9X2</accession>
<dbReference type="RefSeq" id="WP_099440217.1">
    <property type="nucleotide sequence ID" value="NZ_CP024091.1"/>
</dbReference>
<dbReference type="InterPro" id="IPR024185">
    <property type="entry name" value="FTHF_cligase-like_sf"/>
</dbReference>
<dbReference type="GO" id="GO:0035999">
    <property type="term" value="P:tetrahydrofolate interconversion"/>
    <property type="evidence" value="ECO:0007669"/>
    <property type="project" value="TreeGrafter"/>
</dbReference>
<feature type="binding site" evidence="1">
    <location>
        <begin position="3"/>
        <end position="7"/>
    </location>
    <ligand>
        <name>ATP</name>
        <dbReference type="ChEBI" id="CHEBI:30616"/>
    </ligand>
</feature>
<keyword evidence="2" id="KW-0479">Metal-binding</keyword>
<feature type="binding site" evidence="1">
    <location>
        <begin position="133"/>
        <end position="141"/>
    </location>
    <ligand>
        <name>ATP</name>
        <dbReference type="ChEBI" id="CHEBI:30616"/>
    </ligand>
</feature>
<sequence length="192" mass="22331">MKKVQLRKLALNQRASLSPSVIPTLSNQLLAHFSKFDFSEIRTIHIFLPIAEKNEPDTFLFIDWLKNNHPEIKIIVPKADFETALMSNYVYSEREDLQKNLYNILEPQTGELHSGEVEMVIIPLLTFDRKGYRVGYGKGFYDRFLEGLRTLKVGISFFEPGDDIEDVNEHDIRLDLCITPHIVYDFRKSVIK</sequence>
<dbReference type="GO" id="GO:0046872">
    <property type="term" value="F:metal ion binding"/>
    <property type="evidence" value="ECO:0007669"/>
    <property type="project" value="UniProtKB-KW"/>
</dbReference>
<dbReference type="KEGG" id="pgs:CPT03_18515"/>